<evidence type="ECO:0000256" key="4">
    <source>
        <dbReference type="ARBA" id="ARBA00022801"/>
    </source>
</evidence>
<dbReference type="Pfam" id="PF03652">
    <property type="entry name" value="RuvX"/>
    <property type="match status" value="1"/>
</dbReference>
<dbReference type="Proteomes" id="UP001157911">
    <property type="component" value="Unassembled WGS sequence"/>
</dbReference>
<keyword evidence="1 5" id="KW-0963">Cytoplasm</keyword>
<dbReference type="HAMAP" id="MF_00651">
    <property type="entry name" value="Nuclease_YqgF"/>
    <property type="match status" value="1"/>
</dbReference>
<evidence type="ECO:0000256" key="5">
    <source>
        <dbReference type="HAMAP-Rule" id="MF_00651"/>
    </source>
</evidence>
<feature type="domain" description="YqgF/RNase H-like" evidence="6">
    <location>
        <begin position="2"/>
        <end position="108"/>
    </location>
</feature>
<keyword evidence="3 5" id="KW-0540">Nuclease</keyword>
<sequence length="139" mass="15833">MKRVMALDVGFKRIGVALSDPLKLTAQPHEVIFRKSNRETFEKLLKTIEEKNVGTVVIGLPLNSKGEKTKIAEKIEKFASKLKEFLKEHGKNDVKIVFTDESFSTAEAEELMNSLNRKREFLDDIAAALILKEWLESRS</sequence>
<dbReference type="InterPro" id="IPR037027">
    <property type="entry name" value="YqgF/RNaseH-like_dom_sf"/>
</dbReference>
<gene>
    <name evidence="7" type="ORF">SAMN06265339_1207</name>
</gene>
<reference evidence="7 8" key="1">
    <citation type="submission" date="2017-05" db="EMBL/GenBank/DDBJ databases">
        <authorList>
            <person name="Varghese N."/>
            <person name="Submissions S."/>
        </authorList>
    </citation>
    <scope>NUCLEOTIDE SEQUENCE [LARGE SCALE GENOMIC DNA]</scope>
    <source>
        <strain evidence="7 8">DSM 15522</strain>
    </source>
</reference>
<dbReference type="InterPro" id="IPR005227">
    <property type="entry name" value="YqgF"/>
</dbReference>
<dbReference type="EMBL" id="FXUB01000003">
    <property type="protein sequence ID" value="SMP13955.1"/>
    <property type="molecule type" value="Genomic_DNA"/>
</dbReference>
<evidence type="ECO:0000313" key="8">
    <source>
        <dbReference type="Proteomes" id="UP001157911"/>
    </source>
</evidence>
<dbReference type="InterPro" id="IPR012337">
    <property type="entry name" value="RNaseH-like_sf"/>
</dbReference>
<dbReference type="EC" id="3.1.-.-" evidence="5"/>
<evidence type="ECO:0000313" key="7">
    <source>
        <dbReference type="EMBL" id="SMP13955.1"/>
    </source>
</evidence>
<dbReference type="SMART" id="SM00732">
    <property type="entry name" value="YqgFc"/>
    <property type="match status" value="1"/>
</dbReference>
<comment type="subcellular location">
    <subcellularLocation>
        <location evidence="5">Cytoplasm</location>
    </subcellularLocation>
</comment>
<organism evidence="7 8">
    <name type="scientific">Desulfurobacterium pacificum</name>
    <dbReference type="NCBI Taxonomy" id="240166"/>
    <lineage>
        <taxon>Bacteria</taxon>
        <taxon>Pseudomonadati</taxon>
        <taxon>Aquificota</taxon>
        <taxon>Aquificia</taxon>
        <taxon>Desulfurobacteriales</taxon>
        <taxon>Desulfurobacteriaceae</taxon>
        <taxon>Desulfurobacterium</taxon>
    </lineage>
</organism>
<dbReference type="CDD" id="cd16964">
    <property type="entry name" value="YqgF"/>
    <property type="match status" value="1"/>
</dbReference>
<accession>A0ABY1NQZ4</accession>
<keyword evidence="4 5" id="KW-0378">Hydrolase</keyword>
<dbReference type="SUPFAM" id="SSF53098">
    <property type="entry name" value="Ribonuclease H-like"/>
    <property type="match status" value="1"/>
</dbReference>
<proteinExistence type="inferred from homology"/>
<protein>
    <recommendedName>
        <fullName evidence="5">Putative pre-16S rRNA nuclease</fullName>
        <ecNumber evidence="5">3.1.-.-</ecNumber>
    </recommendedName>
</protein>
<comment type="function">
    <text evidence="5">Could be a nuclease involved in processing of the 5'-end of pre-16S rRNA.</text>
</comment>
<evidence type="ECO:0000259" key="6">
    <source>
        <dbReference type="SMART" id="SM00732"/>
    </source>
</evidence>
<dbReference type="NCBIfam" id="TIGR00250">
    <property type="entry name" value="RNAse_H_YqgF"/>
    <property type="match status" value="1"/>
</dbReference>
<keyword evidence="2 5" id="KW-0690">Ribosome biogenesis</keyword>
<comment type="caution">
    <text evidence="7">The sequence shown here is derived from an EMBL/GenBank/DDBJ whole genome shotgun (WGS) entry which is preliminary data.</text>
</comment>
<dbReference type="Gene3D" id="3.30.420.140">
    <property type="entry name" value="YqgF/RNase H-like domain"/>
    <property type="match status" value="1"/>
</dbReference>
<comment type="similarity">
    <text evidence="5">Belongs to the YqgF HJR family.</text>
</comment>
<keyword evidence="8" id="KW-1185">Reference proteome</keyword>
<evidence type="ECO:0000256" key="3">
    <source>
        <dbReference type="ARBA" id="ARBA00022722"/>
    </source>
</evidence>
<dbReference type="InterPro" id="IPR006641">
    <property type="entry name" value="YqgF/RNaseH-like_dom"/>
</dbReference>
<dbReference type="PANTHER" id="PTHR33317:SF4">
    <property type="entry name" value="POLYNUCLEOTIDYL TRANSFERASE, RIBONUCLEASE H-LIKE SUPERFAMILY PROTEIN"/>
    <property type="match status" value="1"/>
</dbReference>
<dbReference type="RefSeq" id="WP_283400666.1">
    <property type="nucleotide sequence ID" value="NZ_FXUB01000003.1"/>
</dbReference>
<evidence type="ECO:0000256" key="1">
    <source>
        <dbReference type="ARBA" id="ARBA00022490"/>
    </source>
</evidence>
<dbReference type="PANTHER" id="PTHR33317">
    <property type="entry name" value="POLYNUCLEOTIDYL TRANSFERASE, RIBONUCLEASE H-LIKE SUPERFAMILY PROTEIN"/>
    <property type="match status" value="1"/>
</dbReference>
<name>A0ABY1NQZ4_9BACT</name>
<evidence type="ECO:0000256" key="2">
    <source>
        <dbReference type="ARBA" id="ARBA00022517"/>
    </source>
</evidence>